<reference evidence="3" key="1">
    <citation type="submission" date="2025-08" db="UniProtKB">
        <authorList>
            <consortium name="RefSeq"/>
        </authorList>
    </citation>
    <scope>IDENTIFICATION</scope>
    <source>
        <tissue evidence="3">Muscle</tissue>
    </source>
</reference>
<dbReference type="PANTHER" id="PTHR20908:SF4">
    <property type="entry name" value="SI:DKEY-5I3.5"/>
    <property type="match status" value="1"/>
</dbReference>
<protein>
    <recommendedName>
        <fullName evidence="4">Transmembrane protein 53-like</fullName>
    </recommendedName>
</protein>
<dbReference type="GO" id="GO:0017171">
    <property type="term" value="F:serine hydrolase activity"/>
    <property type="evidence" value="ECO:0007669"/>
    <property type="project" value="TreeGrafter"/>
</dbReference>
<gene>
    <name evidence="3" type="primary">LOC104968095</name>
</gene>
<feature type="compositionally biased region" description="Low complexity" evidence="1">
    <location>
        <begin position="71"/>
        <end position="105"/>
    </location>
</feature>
<dbReference type="Proteomes" id="UP000504611">
    <property type="component" value="Unplaced"/>
</dbReference>
<dbReference type="RefSeq" id="XP_010795961.1">
    <property type="nucleotide sequence ID" value="XM_010797659.1"/>
</dbReference>
<name>A0A6I9Q6U1_9TELE</name>
<sequence>MGNRLLSSGGDICPSDHVDGGKFVARRISKGITYYFAPLSGAEEQKLSANKESQLHTAHCPISTPSPSTQPLSDSSPADPSSSSPLLSDSPSHTSASSQNTQSQSESTARPLLLFFSWLGARKVAVARYRDLYLHRGLDVLLVQSSVMHFLWPRWGLDYGMEVLKVLEEPQFAGRAVLVHASSIGGYTFTQTLTHIAEGEEKHAGLAKRVIGHIYDSLVVGSLENMAIGE</sequence>
<dbReference type="Pfam" id="PF05705">
    <property type="entry name" value="DUF829"/>
    <property type="match status" value="1"/>
</dbReference>
<dbReference type="AlphaFoldDB" id="A0A6I9Q6U1"/>
<evidence type="ECO:0008006" key="4">
    <source>
        <dbReference type="Google" id="ProtNLM"/>
    </source>
</evidence>
<dbReference type="GeneID" id="104968095"/>
<dbReference type="InterPro" id="IPR008547">
    <property type="entry name" value="DUF829_TMEM53"/>
</dbReference>
<organism evidence="2 3">
    <name type="scientific">Notothenia coriiceps</name>
    <name type="common">black rockcod</name>
    <dbReference type="NCBI Taxonomy" id="8208"/>
    <lineage>
        <taxon>Eukaryota</taxon>
        <taxon>Metazoa</taxon>
        <taxon>Chordata</taxon>
        <taxon>Craniata</taxon>
        <taxon>Vertebrata</taxon>
        <taxon>Euteleostomi</taxon>
        <taxon>Actinopterygii</taxon>
        <taxon>Neopterygii</taxon>
        <taxon>Teleostei</taxon>
        <taxon>Neoteleostei</taxon>
        <taxon>Acanthomorphata</taxon>
        <taxon>Eupercaria</taxon>
        <taxon>Perciformes</taxon>
        <taxon>Notothenioidei</taxon>
        <taxon>Nototheniidae</taxon>
        <taxon>Notothenia</taxon>
    </lineage>
</organism>
<evidence type="ECO:0000313" key="2">
    <source>
        <dbReference type="Proteomes" id="UP000504611"/>
    </source>
</evidence>
<keyword evidence="2" id="KW-1185">Reference proteome</keyword>
<dbReference type="KEGG" id="ncc:104968095"/>
<feature type="region of interest" description="Disordered" evidence="1">
    <location>
        <begin position="47"/>
        <end position="105"/>
    </location>
</feature>
<feature type="compositionally biased region" description="Polar residues" evidence="1">
    <location>
        <begin position="47"/>
        <end position="56"/>
    </location>
</feature>
<accession>A0A6I9Q6U1</accession>
<dbReference type="OrthoDB" id="77878at2759"/>
<proteinExistence type="predicted"/>
<dbReference type="PANTHER" id="PTHR20908">
    <property type="entry name" value="LD15586P"/>
    <property type="match status" value="1"/>
</dbReference>
<evidence type="ECO:0000313" key="3">
    <source>
        <dbReference type="RefSeq" id="XP_010795961.1"/>
    </source>
</evidence>
<evidence type="ECO:0000256" key="1">
    <source>
        <dbReference type="SAM" id="MobiDB-lite"/>
    </source>
</evidence>